<dbReference type="EMBL" id="JBAMMX010000027">
    <property type="protein sequence ID" value="KAK6913589.1"/>
    <property type="molecule type" value="Genomic_DNA"/>
</dbReference>
<gene>
    <name evidence="5" type="ORF">RJ641_023190</name>
</gene>
<dbReference type="SUPFAM" id="SSF53335">
    <property type="entry name" value="S-adenosyl-L-methionine-dependent methyltransferases"/>
    <property type="match status" value="1"/>
</dbReference>
<evidence type="ECO:0000313" key="5">
    <source>
        <dbReference type="EMBL" id="KAK6913589.1"/>
    </source>
</evidence>
<evidence type="ECO:0000313" key="6">
    <source>
        <dbReference type="Proteomes" id="UP001370490"/>
    </source>
</evidence>
<dbReference type="InterPro" id="IPR005299">
    <property type="entry name" value="MeTrfase_7"/>
</dbReference>
<keyword evidence="6" id="KW-1185">Reference proteome</keyword>
<dbReference type="Gene3D" id="1.10.1200.270">
    <property type="entry name" value="Methyltransferase, alpha-helical capping domain"/>
    <property type="match status" value="1"/>
</dbReference>
<comment type="caution">
    <text evidence="5">The sequence shown here is derived from an EMBL/GenBank/DDBJ whole genome shotgun (WGS) entry which is preliminary data.</text>
</comment>
<dbReference type="AlphaFoldDB" id="A0AAN8YSE4"/>
<evidence type="ECO:0000256" key="2">
    <source>
        <dbReference type="ARBA" id="ARBA00022679"/>
    </source>
</evidence>
<dbReference type="GO" id="GO:0046872">
    <property type="term" value="F:metal ion binding"/>
    <property type="evidence" value="ECO:0007669"/>
    <property type="project" value="UniProtKB-KW"/>
</dbReference>
<reference evidence="5 6" key="1">
    <citation type="submission" date="2023-12" db="EMBL/GenBank/DDBJ databases">
        <title>A high-quality genome assembly for Dillenia turbinata (Dilleniales).</title>
        <authorList>
            <person name="Chanderbali A."/>
        </authorList>
    </citation>
    <scope>NUCLEOTIDE SEQUENCE [LARGE SCALE GENOMIC DNA]</scope>
    <source>
        <strain evidence="5">LSX21</strain>
        <tissue evidence="5">Leaf</tissue>
    </source>
</reference>
<keyword evidence="3" id="KW-0479">Metal-binding</keyword>
<organism evidence="5 6">
    <name type="scientific">Dillenia turbinata</name>
    <dbReference type="NCBI Taxonomy" id="194707"/>
    <lineage>
        <taxon>Eukaryota</taxon>
        <taxon>Viridiplantae</taxon>
        <taxon>Streptophyta</taxon>
        <taxon>Embryophyta</taxon>
        <taxon>Tracheophyta</taxon>
        <taxon>Spermatophyta</taxon>
        <taxon>Magnoliopsida</taxon>
        <taxon>eudicotyledons</taxon>
        <taxon>Gunneridae</taxon>
        <taxon>Pentapetalae</taxon>
        <taxon>Dilleniales</taxon>
        <taxon>Dilleniaceae</taxon>
        <taxon>Dillenia</taxon>
    </lineage>
</organism>
<dbReference type="InterPro" id="IPR029063">
    <property type="entry name" value="SAM-dependent_MTases_sf"/>
</dbReference>
<dbReference type="Pfam" id="PF03492">
    <property type="entry name" value="Methyltransf_7"/>
    <property type="match status" value="1"/>
</dbReference>
<sequence>RSLLRPKAILQLHSHSRGTTTTISVILESNFKYKWEAQVNFYIQRPADPILQLDIETASLYLQEEKIRDERMQLQPHIAALLQDFPDELISRTYVIISNGIKVQTENSPSTIVVKKLSNPNTNQHKKTPPKFHVSFNDHIDNDFNTLFKPFPPSGNYYAAGVPGSFHVRLFPKATLHFVHSSYSLHWLSKFPEEVKDRNFPAWNTGRIYFAGDCNGQFKREVNNFLNARAQEIVKGGLMCIIINVLPNGIKICETSGGFLQDLSGDCLKDLANKGLVSEKEVDSFNVPVYNPTIGKVEDIIEHNNQFSILSISKLKYSMPKTLPTDQIVTGQIRDAMESVIRENFREKIVEEWFELFLKKLPETRQLRSNEKYHKNINLCILLKCKSD</sequence>
<dbReference type="Gene3D" id="3.40.50.150">
    <property type="entry name" value="Vaccinia Virus protein VP39"/>
    <property type="match status" value="1"/>
</dbReference>
<keyword evidence="1 5" id="KW-0489">Methyltransferase</keyword>
<accession>A0AAN8YSE4</accession>
<keyword evidence="4" id="KW-0460">Magnesium</keyword>
<evidence type="ECO:0000256" key="4">
    <source>
        <dbReference type="ARBA" id="ARBA00022842"/>
    </source>
</evidence>
<dbReference type="InterPro" id="IPR042086">
    <property type="entry name" value="MeTrfase_capping"/>
</dbReference>
<evidence type="ECO:0000256" key="3">
    <source>
        <dbReference type="ARBA" id="ARBA00022723"/>
    </source>
</evidence>
<keyword evidence="2" id="KW-0808">Transferase</keyword>
<feature type="non-terminal residue" evidence="5">
    <location>
        <position position="1"/>
    </location>
</feature>
<dbReference type="Proteomes" id="UP001370490">
    <property type="component" value="Unassembled WGS sequence"/>
</dbReference>
<protein>
    <submittedName>
        <fullName evidence="5">SAM dependent carboxyl methyltransferase</fullName>
    </submittedName>
</protein>
<dbReference type="GO" id="GO:0032259">
    <property type="term" value="P:methylation"/>
    <property type="evidence" value="ECO:0007669"/>
    <property type="project" value="UniProtKB-KW"/>
</dbReference>
<proteinExistence type="predicted"/>
<evidence type="ECO:0000256" key="1">
    <source>
        <dbReference type="ARBA" id="ARBA00022603"/>
    </source>
</evidence>
<dbReference type="PANTHER" id="PTHR31009">
    <property type="entry name" value="S-ADENOSYL-L-METHIONINE:CARBOXYL METHYLTRANSFERASE FAMILY PROTEIN"/>
    <property type="match status" value="1"/>
</dbReference>
<dbReference type="GO" id="GO:0008168">
    <property type="term" value="F:methyltransferase activity"/>
    <property type="evidence" value="ECO:0007669"/>
    <property type="project" value="UniProtKB-KW"/>
</dbReference>
<name>A0AAN8YSE4_9MAGN</name>